<reference evidence="1 2" key="1">
    <citation type="submission" date="2020-11" db="EMBL/GenBank/DDBJ databases">
        <title>Sulfur oxidizing isolate from Hospital Hole Sinkhole.</title>
        <authorList>
            <person name="Scott K.M."/>
        </authorList>
    </citation>
    <scope>NUCLEOTIDE SEQUENCE [LARGE SCALE GENOMIC DNA]</scope>
    <source>
        <strain evidence="1 2">HH1</strain>
    </source>
</reference>
<dbReference type="InterPro" id="IPR011009">
    <property type="entry name" value="Kinase-like_dom_sf"/>
</dbReference>
<dbReference type="RefSeq" id="WP_185977506.1">
    <property type="nucleotide sequence ID" value="NZ_JACBGI020000003.1"/>
</dbReference>
<evidence type="ECO:0000313" key="2">
    <source>
        <dbReference type="Proteomes" id="UP001193680"/>
    </source>
</evidence>
<name>A0ABS0BU42_9GAMM</name>
<evidence type="ECO:0008006" key="3">
    <source>
        <dbReference type="Google" id="ProtNLM"/>
    </source>
</evidence>
<comment type="caution">
    <text evidence="1">The sequence shown here is derived from an EMBL/GenBank/DDBJ whole genome shotgun (WGS) entry which is preliminary data.</text>
</comment>
<protein>
    <recommendedName>
        <fullName evidence="3">Aminoglycoside phosphotransferase domain-containing protein</fullName>
    </recommendedName>
</protein>
<evidence type="ECO:0000313" key="1">
    <source>
        <dbReference type="EMBL" id="MBF6057357.1"/>
    </source>
</evidence>
<dbReference type="EMBL" id="JACBGI020000003">
    <property type="protein sequence ID" value="MBF6057357.1"/>
    <property type="molecule type" value="Genomic_DNA"/>
</dbReference>
<proteinExistence type="predicted"/>
<organism evidence="1 2">
    <name type="scientific">Thiomicrorhabdus heinhorstiae</name>
    <dbReference type="NCBI Taxonomy" id="2748010"/>
    <lineage>
        <taxon>Bacteria</taxon>
        <taxon>Pseudomonadati</taxon>
        <taxon>Pseudomonadota</taxon>
        <taxon>Gammaproteobacteria</taxon>
        <taxon>Thiotrichales</taxon>
        <taxon>Piscirickettsiaceae</taxon>
        <taxon>Thiomicrorhabdus</taxon>
    </lineage>
</organism>
<accession>A0ABS0BU42</accession>
<sequence>MTEGVLDPLSLPCTRLNKCLQAYQSIQPVSAMFEDSSHHLWALKSAVGQRAFLKYAERTAAEKSIFWSWMQSLFCVSFPQAVSGYKEMYSLIEFLSGLKVPKVIECGANDVGGWVLSECLPGKPWRDEAVELDAAAFEKILASIERLYSGEGQESGGLIGDMLQPEISQRVWIEHLFNRLEESVEGYFEGVVWESIRQPLSDKVNIQEAGKLVPVMIDWRWDQFLIDGNEVALVDLDAWVWAPEILAWVIFELVWSERQLSALQQSFLQRNHSIPKIAPWRALYRFMLYKLEILGKVDLQEWMSRPTYFE</sequence>
<gene>
    <name evidence="1" type="ORF">H8792_003295</name>
</gene>
<keyword evidence="2" id="KW-1185">Reference proteome</keyword>
<dbReference type="SUPFAM" id="SSF56112">
    <property type="entry name" value="Protein kinase-like (PK-like)"/>
    <property type="match status" value="1"/>
</dbReference>
<dbReference type="Proteomes" id="UP001193680">
    <property type="component" value="Unassembled WGS sequence"/>
</dbReference>